<evidence type="ECO:0000256" key="10">
    <source>
        <dbReference type="ARBA" id="ARBA00057732"/>
    </source>
</evidence>
<evidence type="ECO:0000313" key="15">
    <source>
        <dbReference type="EMBL" id="KAL3101169.1"/>
    </source>
</evidence>
<protein>
    <recommendedName>
        <fullName evidence="12">Zinc finger protein 593 homolog</fullName>
    </recommendedName>
</protein>
<dbReference type="GO" id="GO:0005737">
    <property type="term" value="C:cytoplasm"/>
    <property type="evidence" value="ECO:0007669"/>
    <property type="project" value="UniProtKB-SubCell"/>
</dbReference>
<dbReference type="InterPro" id="IPR013087">
    <property type="entry name" value="Znf_C2H2_type"/>
</dbReference>
<dbReference type="InterPro" id="IPR022755">
    <property type="entry name" value="Znf_C2H2_jaz"/>
</dbReference>
<keyword evidence="8" id="KW-0539">Nucleus</keyword>
<comment type="subcellular location">
    <subcellularLocation>
        <location evidence="2">Cytoplasm</location>
    </subcellularLocation>
    <subcellularLocation>
        <location evidence="1">Nucleus</location>
    </subcellularLocation>
</comment>
<comment type="function">
    <text evidence="10">Involved in pre-60S ribosomal particles maturation by promoting the nuclear export of the 60S ribosome.</text>
</comment>
<dbReference type="Proteomes" id="UP001620645">
    <property type="component" value="Unassembled WGS sequence"/>
</dbReference>
<dbReference type="Gene3D" id="3.30.160.60">
    <property type="entry name" value="Classic Zinc Finger"/>
    <property type="match status" value="1"/>
</dbReference>
<evidence type="ECO:0000256" key="12">
    <source>
        <dbReference type="ARBA" id="ARBA00068297"/>
    </source>
</evidence>
<dbReference type="PANTHER" id="PTHR46095:SF1">
    <property type="entry name" value="ZINC FINGER PROTEIN 593"/>
    <property type="match status" value="1"/>
</dbReference>
<comment type="subunit">
    <text evidence="11">Associates with pre-60S ribosomal particles; released from the pre-60S particle very early in the cytoplasm.</text>
</comment>
<sequence length="113" mass="13073">MPKKHTQSNKTRKRPGRDLDEIHADLIRPDKMQRIQERPFDDDLPGGGRHYCVACDRHFVDEQTKAGHEKTKGHKRRLRALREKPYTQREAELAGGLGVDEQTKLESLADLTF</sequence>
<evidence type="ECO:0000256" key="11">
    <source>
        <dbReference type="ARBA" id="ARBA00065398"/>
    </source>
</evidence>
<keyword evidence="3" id="KW-0963">Cytoplasm</keyword>
<keyword evidence="5" id="KW-0479">Metal-binding</keyword>
<dbReference type="GO" id="GO:0043021">
    <property type="term" value="F:ribonucleoprotein complex binding"/>
    <property type="evidence" value="ECO:0007669"/>
    <property type="project" value="UniProtKB-ARBA"/>
</dbReference>
<dbReference type="InterPro" id="IPR051879">
    <property type="entry name" value="C2H2-ZF_Maturation_Protein"/>
</dbReference>
<evidence type="ECO:0000256" key="4">
    <source>
        <dbReference type="ARBA" id="ARBA00022517"/>
    </source>
</evidence>
<proteinExistence type="inferred from homology"/>
<dbReference type="PROSITE" id="PS00028">
    <property type="entry name" value="ZINC_FINGER_C2H2_1"/>
    <property type="match status" value="1"/>
</dbReference>
<dbReference type="Pfam" id="PF12171">
    <property type="entry name" value="zf-C2H2_jaz"/>
    <property type="match status" value="1"/>
</dbReference>
<dbReference type="GO" id="GO:0042254">
    <property type="term" value="P:ribosome biogenesis"/>
    <property type="evidence" value="ECO:0007669"/>
    <property type="project" value="UniProtKB-KW"/>
</dbReference>
<evidence type="ECO:0000313" key="16">
    <source>
        <dbReference type="Proteomes" id="UP001620645"/>
    </source>
</evidence>
<gene>
    <name evidence="15" type="ORF">niasHS_001629</name>
</gene>
<dbReference type="InterPro" id="IPR003604">
    <property type="entry name" value="Matrin/U1-like-C_Znf_C2H2"/>
</dbReference>
<accession>A0ABD2KFA2</accession>
<evidence type="ECO:0000256" key="7">
    <source>
        <dbReference type="ARBA" id="ARBA00022833"/>
    </source>
</evidence>
<organism evidence="15 16">
    <name type="scientific">Heterodera schachtii</name>
    <name type="common">Sugarbeet cyst nematode worm</name>
    <name type="synonym">Tylenchus schachtii</name>
    <dbReference type="NCBI Taxonomy" id="97005"/>
    <lineage>
        <taxon>Eukaryota</taxon>
        <taxon>Metazoa</taxon>
        <taxon>Ecdysozoa</taxon>
        <taxon>Nematoda</taxon>
        <taxon>Chromadorea</taxon>
        <taxon>Rhabditida</taxon>
        <taxon>Tylenchina</taxon>
        <taxon>Tylenchomorpha</taxon>
        <taxon>Tylenchoidea</taxon>
        <taxon>Heteroderidae</taxon>
        <taxon>Heteroderinae</taxon>
        <taxon>Heterodera</taxon>
    </lineage>
</organism>
<evidence type="ECO:0000256" key="9">
    <source>
        <dbReference type="ARBA" id="ARBA00038064"/>
    </source>
</evidence>
<evidence type="ECO:0000256" key="13">
    <source>
        <dbReference type="SAM" id="MobiDB-lite"/>
    </source>
</evidence>
<name>A0ABD2KFA2_HETSC</name>
<dbReference type="AlphaFoldDB" id="A0ABD2KFA2"/>
<feature type="region of interest" description="Disordered" evidence="13">
    <location>
        <begin position="1"/>
        <end position="20"/>
    </location>
</feature>
<feature type="compositionally biased region" description="Basic residues" evidence="13">
    <location>
        <begin position="1"/>
        <end position="15"/>
    </location>
</feature>
<evidence type="ECO:0000256" key="3">
    <source>
        <dbReference type="ARBA" id="ARBA00022490"/>
    </source>
</evidence>
<reference evidence="15 16" key="1">
    <citation type="submission" date="2024-10" db="EMBL/GenBank/DDBJ databases">
        <authorList>
            <person name="Kim D."/>
        </authorList>
    </citation>
    <scope>NUCLEOTIDE SEQUENCE [LARGE SCALE GENOMIC DNA]</scope>
    <source>
        <strain evidence="15">Taebaek</strain>
    </source>
</reference>
<comment type="caution">
    <text evidence="15">The sequence shown here is derived from an EMBL/GenBank/DDBJ whole genome shotgun (WGS) entry which is preliminary data.</text>
</comment>
<evidence type="ECO:0000259" key="14">
    <source>
        <dbReference type="PROSITE" id="PS00028"/>
    </source>
</evidence>
<dbReference type="GO" id="GO:0008270">
    <property type="term" value="F:zinc ion binding"/>
    <property type="evidence" value="ECO:0007669"/>
    <property type="project" value="UniProtKB-KW"/>
</dbReference>
<dbReference type="EMBL" id="JBICCN010000027">
    <property type="protein sequence ID" value="KAL3101169.1"/>
    <property type="molecule type" value="Genomic_DNA"/>
</dbReference>
<evidence type="ECO:0000256" key="5">
    <source>
        <dbReference type="ARBA" id="ARBA00022723"/>
    </source>
</evidence>
<feature type="domain" description="C2H2-type" evidence="14">
    <location>
        <begin position="52"/>
        <end position="74"/>
    </location>
</feature>
<keyword evidence="4" id="KW-0690">Ribosome biogenesis</keyword>
<evidence type="ECO:0000256" key="8">
    <source>
        <dbReference type="ARBA" id="ARBA00023242"/>
    </source>
</evidence>
<dbReference type="SMART" id="SM00451">
    <property type="entry name" value="ZnF_U1"/>
    <property type="match status" value="1"/>
</dbReference>
<dbReference type="GO" id="GO:0005634">
    <property type="term" value="C:nucleus"/>
    <property type="evidence" value="ECO:0007669"/>
    <property type="project" value="UniProtKB-SubCell"/>
</dbReference>
<evidence type="ECO:0000256" key="6">
    <source>
        <dbReference type="ARBA" id="ARBA00022771"/>
    </source>
</evidence>
<dbReference type="PANTHER" id="PTHR46095">
    <property type="entry name" value="ZINC FINGER PROTEIN 593"/>
    <property type="match status" value="1"/>
</dbReference>
<dbReference type="SUPFAM" id="SSF57667">
    <property type="entry name" value="beta-beta-alpha zinc fingers"/>
    <property type="match status" value="1"/>
</dbReference>
<comment type="similarity">
    <text evidence="9">Belongs to the ZNF593/BUD20 C2H2-type zinc-finger protein family.</text>
</comment>
<evidence type="ECO:0000256" key="2">
    <source>
        <dbReference type="ARBA" id="ARBA00004496"/>
    </source>
</evidence>
<dbReference type="InterPro" id="IPR036236">
    <property type="entry name" value="Znf_C2H2_sf"/>
</dbReference>
<keyword evidence="6" id="KW-0863">Zinc-finger</keyword>
<keyword evidence="7" id="KW-0862">Zinc</keyword>
<evidence type="ECO:0000256" key="1">
    <source>
        <dbReference type="ARBA" id="ARBA00004123"/>
    </source>
</evidence>
<dbReference type="FunFam" id="3.30.160.60:FF:000299">
    <property type="entry name" value="Zinc finger protein 593"/>
    <property type="match status" value="1"/>
</dbReference>
<keyword evidence="16" id="KW-1185">Reference proteome</keyword>